<reference evidence="3" key="1">
    <citation type="submission" date="2020-06" db="EMBL/GenBank/DDBJ databases">
        <authorList>
            <person name="Dong N."/>
        </authorList>
    </citation>
    <scope>NUCLEOTIDE SEQUENCE</scope>
    <source>
        <strain evidence="3">R1692</strain>
    </source>
</reference>
<dbReference type="Proteomes" id="UP001170954">
    <property type="component" value="Unassembled WGS sequence"/>
</dbReference>
<evidence type="ECO:0000259" key="2">
    <source>
        <dbReference type="Pfam" id="PF12969"/>
    </source>
</evidence>
<feature type="chain" id="PRO_5046587623" evidence="1">
    <location>
        <begin position="19"/>
        <end position="634"/>
    </location>
</feature>
<evidence type="ECO:0000313" key="3">
    <source>
        <dbReference type="EMBL" id="MDM1049420.1"/>
    </source>
</evidence>
<name>A0ABT7NQ81_9SPHI</name>
<dbReference type="Pfam" id="PF12969">
    <property type="entry name" value="DUF3857"/>
    <property type="match status" value="1"/>
</dbReference>
<dbReference type="InterPro" id="IPR024618">
    <property type="entry name" value="DUF3857"/>
</dbReference>
<accession>A0ABT7NQ81</accession>
<keyword evidence="1" id="KW-0732">Signal</keyword>
<feature type="domain" description="DUF3857" evidence="2">
    <location>
        <begin position="60"/>
        <end position="213"/>
    </location>
</feature>
<dbReference type="EMBL" id="JACAGK010000046">
    <property type="protein sequence ID" value="MDM1049420.1"/>
    <property type="molecule type" value="Genomic_DNA"/>
</dbReference>
<dbReference type="Gene3D" id="2.60.40.3140">
    <property type="match status" value="1"/>
</dbReference>
<dbReference type="Gene3D" id="2.60.120.1130">
    <property type="match status" value="1"/>
</dbReference>
<gene>
    <name evidence="3" type="ORF">HX018_14350</name>
</gene>
<organism evidence="3 4">
    <name type="scientific">Sphingobacterium hotanense</name>
    <dbReference type="NCBI Taxonomy" id="649196"/>
    <lineage>
        <taxon>Bacteria</taxon>
        <taxon>Pseudomonadati</taxon>
        <taxon>Bacteroidota</taxon>
        <taxon>Sphingobacteriia</taxon>
        <taxon>Sphingobacteriales</taxon>
        <taxon>Sphingobacteriaceae</taxon>
        <taxon>Sphingobacterium</taxon>
    </lineage>
</organism>
<evidence type="ECO:0000256" key="1">
    <source>
        <dbReference type="SAM" id="SignalP"/>
    </source>
</evidence>
<evidence type="ECO:0000313" key="4">
    <source>
        <dbReference type="Proteomes" id="UP001170954"/>
    </source>
</evidence>
<sequence length="634" mass="72904">MRKLASTFIVLLLFTVHATKAQYAASSIPKEMLSRATATVRLEEKVLEIKAPNDAIERGKKVITIHNKAGEDYAELYFFYDKVRQIKEVKGEIQDEDGKVIRKFNLKDFKDYSASGQSNLYADDRVKSYSPMIQNFPYTLVYEYEIRQQQTLGLPSWRPDYSTDVSIEKSSFQVVTAPDVALRINERNLVSPAVIKKEPKVTSYIWSVENLRAERSEPFSPSRRLTGILVEVIPQNFQYYKYKGDFSDWKSYGLWANETLMKDKKTLSPATASQIKAMTANLATPREKAKALYEFMQKKTRYISIQVGIGGNEPFPAEQVDRLGYGDCKALVNYMQALLDVVEIPSYYSIVQAGETKVDLDENFANLGGNHIILCLPFENDTTWLECTSSDAPFGYLGDFTDDRLVVAFTPEGGKIMRTQRFNYEQNLQHRKSSLKLDENGKLTGTLETRFEGSQLENHFANFEESLDNQKKALRKQYDIDRIEFTDIKYNLDEDKLVFTENLSIEIPNYAIKNANNLTIYPNVFNRSSAITELARRINPVKITRGYTDIDEIEIELPENLDSRIKPADIKKEIPMGYYEMSMKMKDGKLVCYRKIQIKEGEYPAESYAAFSEFMKDASFSDSYRYILPFIDKK</sequence>
<protein>
    <submittedName>
        <fullName evidence="3">DUF3857 domain-containing protein</fullName>
    </submittedName>
</protein>
<keyword evidence="4" id="KW-1185">Reference proteome</keyword>
<proteinExistence type="predicted"/>
<dbReference type="RefSeq" id="WP_286651853.1">
    <property type="nucleotide sequence ID" value="NZ_JACAGK010000046.1"/>
</dbReference>
<comment type="caution">
    <text evidence="3">The sequence shown here is derived from an EMBL/GenBank/DDBJ whole genome shotgun (WGS) entry which is preliminary data.</text>
</comment>
<dbReference type="Gene3D" id="3.10.620.30">
    <property type="match status" value="1"/>
</dbReference>
<reference evidence="3" key="2">
    <citation type="journal article" date="2022" name="Sci. Total Environ.">
        <title>Prevalence, transmission, and molecular epidemiology of tet(X)-positive bacteria among humans, animals, and environmental niches in China: An epidemiological, and genomic-based study.</title>
        <authorList>
            <person name="Dong N."/>
            <person name="Zeng Y."/>
            <person name="Cai C."/>
            <person name="Sun C."/>
            <person name="Lu J."/>
            <person name="Liu C."/>
            <person name="Zhou H."/>
            <person name="Sun Q."/>
            <person name="Shu L."/>
            <person name="Wang H."/>
            <person name="Wang Y."/>
            <person name="Wang S."/>
            <person name="Wu C."/>
            <person name="Chan E.W."/>
            <person name="Chen G."/>
            <person name="Shen Z."/>
            <person name="Chen S."/>
            <person name="Zhang R."/>
        </authorList>
    </citation>
    <scope>NUCLEOTIDE SEQUENCE</scope>
    <source>
        <strain evidence="3">R1692</strain>
    </source>
</reference>
<feature type="signal peptide" evidence="1">
    <location>
        <begin position="1"/>
        <end position="18"/>
    </location>
</feature>